<protein>
    <submittedName>
        <fullName evidence="2">Uncharacterized protein</fullName>
    </submittedName>
</protein>
<accession>A0A9N9R5L4</accession>
<dbReference type="EMBL" id="OU893354">
    <property type="protein sequence ID" value="CAG9790604.1"/>
    <property type="molecule type" value="Genomic_DNA"/>
</dbReference>
<dbReference type="InterPro" id="IPR032675">
    <property type="entry name" value="LRR_dom_sf"/>
</dbReference>
<dbReference type="AlphaFoldDB" id="A0A9N9R5L4"/>
<gene>
    <name evidence="2" type="ORF">DIATSA_LOCUS8269</name>
</gene>
<feature type="compositionally biased region" description="Polar residues" evidence="1">
    <location>
        <begin position="739"/>
        <end position="748"/>
    </location>
</feature>
<evidence type="ECO:0000313" key="3">
    <source>
        <dbReference type="Proteomes" id="UP001153714"/>
    </source>
</evidence>
<dbReference type="OrthoDB" id="10034042at2759"/>
<feature type="compositionally biased region" description="Polar residues" evidence="1">
    <location>
        <begin position="878"/>
        <end position="892"/>
    </location>
</feature>
<feature type="compositionally biased region" description="Basic and acidic residues" evidence="1">
    <location>
        <begin position="696"/>
        <end position="711"/>
    </location>
</feature>
<feature type="compositionally biased region" description="Low complexity" evidence="1">
    <location>
        <begin position="712"/>
        <end position="723"/>
    </location>
</feature>
<feature type="region of interest" description="Disordered" evidence="1">
    <location>
        <begin position="694"/>
        <end position="795"/>
    </location>
</feature>
<feature type="compositionally biased region" description="Polar residues" evidence="1">
    <location>
        <begin position="827"/>
        <end position="840"/>
    </location>
</feature>
<name>A0A9N9R5L4_9NEOP</name>
<feature type="compositionally biased region" description="Basic and acidic residues" evidence="1">
    <location>
        <begin position="852"/>
        <end position="868"/>
    </location>
</feature>
<keyword evidence="3" id="KW-1185">Reference proteome</keyword>
<organism evidence="2 3">
    <name type="scientific">Diatraea saccharalis</name>
    <name type="common">sugarcane borer</name>
    <dbReference type="NCBI Taxonomy" id="40085"/>
    <lineage>
        <taxon>Eukaryota</taxon>
        <taxon>Metazoa</taxon>
        <taxon>Ecdysozoa</taxon>
        <taxon>Arthropoda</taxon>
        <taxon>Hexapoda</taxon>
        <taxon>Insecta</taxon>
        <taxon>Pterygota</taxon>
        <taxon>Neoptera</taxon>
        <taxon>Endopterygota</taxon>
        <taxon>Lepidoptera</taxon>
        <taxon>Glossata</taxon>
        <taxon>Ditrysia</taxon>
        <taxon>Pyraloidea</taxon>
        <taxon>Crambidae</taxon>
        <taxon>Crambinae</taxon>
        <taxon>Diatraea</taxon>
    </lineage>
</organism>
<feature type="compositionally biased region" description="Basic and acidic residues" evidence="1">
    <location>
        <begin position="724"/>
        <end position="737"/>
    </location>
</feature>
<dbReference type="Gene3D" id="3.80.10.10">
    <property type="entry name" value="Ribonuclease Inhibitor"/>
    <property type="match status" value="1"/>
</dbReference>
<evidence type="ECO:0000313" key="2">
    <source>
        <dbReference type="EMBL" id="CAG9790604.1"/>
    </source>
</evidence>
<evidence type="ECO:0000256" key="1">
    <source>
        <dbReference type="SAM" id="MobiDB-lite"/>
    </source>
</evidence>
<feature type="compositionally biased region" description="Polar residues" evidence="1">
    <location>
        <begin position="602"/>
        <end position="617"/>
    </location>
</feature>
<feature type="compositionally biased region" description="Polar residues" evidence="1">
    <location>
        <begin position="764"/>
        <end position="788"/>
    </location>
</feature>
<feature type="region of interest" description="Disordered" evidence="1">
    <location>
        <begin position="820"/>
        <end position="900"/>
    </location>
</feature>
<feature type="region of interest" description="Disordered" evidence="1">
    <location>
        <begin position="593"/>
        <end position="617"/>
    </location>
</feature>
<proteinExistence type="predicted"/>
<dbReference type="SUPFAM" id="SSF52047">
    <property type="entry name" value="RNI-like"/>
    <property type="match status" value="1"/>
</dbReference>
<reference evidence="2" key="1">
    <citation type="submission" date="2021-12" db="EMBL/GenBank/DDBJ databases">
        <authorList>
            <person name="King R."/>
        </authorList>
    </citation>
    <scope>NUCLEOTIDE SEQUENCE</scope>
</reference>
<dbReference type="SMART" id="SM00368">
    <property type="entry name" value="LRR_RI"/>
    <property type="match status" value="1"/>
</dbReference>
<dbReference type="Proteomes" id="UP001153714">
    <property type="component" value="Chromosome 23"/>
</dbReference>
<sequence>MGRNSLGAECVRALVAGTGLVSVGLQAARLTRDAAPAIHALLARHHALQRIDLRENRLGVAGLQAILSALKENTVVMQIDLDEPVESTNLSVVDSEAATIARLTRDIRAICCHNEPRSSPERRVHRRISLTCHTDPPPESVVEEERRGRLRSPAPSPAGSPVPAQHSRFSVTRVTPERESSSDSSSPSTPRNYCPAPSRFKVVQVSEPPQIQVHPASNPIRKNSSRFSVTRNYDTMYNPVTPPPSPAPPIVPSPTIETKLIDSTKQTKIEDRITDAIKPEPEPDTDKVENQTESVSFNVSETPVISVSESVTVEYGDNKTKDSAVMNDDTSSVDEVIVSDAETVTSGKTSEIVTIETDNQPDKVCDGEIISSGTEVPVKDKTALKQIEAITEDLGNLIQEFKGMTVKKVKSDCTQTEIVNSKLDAYIVPVSVIRENVVLKKNKSESSLDSPDLEVSRLMNKKLSGSPFCDSSSSLEISGSSVESLNLMDNQQIKPLIISNDMELDRRKTDHVALSTESSLDSNTSEVTPINCNLLNMSVSSNESVSPIIFGKSKKIHDSLSSLEASVSSLDSCRHDKVMMTSADSGIEYSLQNTNEGKENSSNEGTLTNNSSLNQSVKHPECIQETITAPKRTASLLDVPALKSKGIGERMRKISWVAPSPSFHIPKPEPEKELKLNTHLEKLLSLFQHPLFSRSSNEEEKKSNTPPRKDSSLTSSFWSWGSSTEKDKDDKEDRDSSEATDSTLSERVQVSFVDESFSRKLDSKTPSTDTDNTLSEFQTFQNSETSEPSQEDKKYKVTDATDDSLVQKCLVLSDNACFNGNKDLPKTSDNTDLNKPNDLNKNYDLNAGDSNKNPDLEKGPDVKVEPIRPRSFAAVLKSSGSENSLDKQNSPEAGQPVDKLPTKIIRGIKENISPENTLTSSMTNTKTLALELSERQVKNQPIINTVWEVSAPILEKNVPKLDEIRTQSDLAPIATIEETCCDDNALDFIDDPKFDEKNTSADSGVTLETTNEKKYDKFHSVTTELENVDLGKDALSYLAYENKEYDQDKTTLKPPQCSLAQELQDAEIKEMLDLSPELIIDEAIEVPEVFTVKEMKGLKTSPVIPERAKIKKANSLEELSQENDSPKTKTIAFKVPEISSTIPRDIPERRGRLRTRSGSSPKSLPESLNKPCPLTKMDSLLSKKKKKVSSLGKMAKDSLLALNMSEDEIAEFRRSYKLTSVESLKSLESVSEDAHSQNSMDYRCRSCLRMSQESLMSLDSINEDCRCREDCEKPGHSNA</sequence>
<feature type="region of interest" description="Disordered" evidence="1">
    <location>
        <begin position="116"/>
        <end position="196"/>
    </location>
</feature>
<feature type="region of interest" description="Disordered" evidence="1">
    <location>
        <begin position="1143"/>
        <end position="1171"/>
    </location>
</feature>
<reference evidence="2" key="2">
    <citation type="submission" date="2022-10" db="EMBL/GenBank/DDBJ databases">
        <authorList>
            <consortium name="ENA_rothamsted_submissions"/>
            <consortium name="culmorum"/>
            <person name="King R."/>
        </authorList>
    </citation>
    <scope>NUCLEOTIDE SEQUENCE</scope>
</reference>